<dbReference type="EMBL" id="JADTFC010000054">
    <property type="protein sequence ID" value="MBG6289689.1"/>
    <property type="molecule type" value="Genomic_DNA"/>
</dbReference>
<reference evidence="1 2" key="1">
    <citation type="submission" date="2020-11" db="EMBL/GenBank/DDBJ databases">
        <title>Enhanced detection system for hospital associated transmission using whole genome sequencing surveillance.</title>
        <authorList>
            <person name="Harrison L.H."/>
            <person name="Van Tyne D."/>
            <person name="Marsh J.W."/>
            <person name="Griffith M.P."/>
            <person name="Snyder D.J."/>
            <person name="Cooper V.S."/>
            <person name="Mustapha M."/>
        </authorList>
    </citation>
    <scope>NUCLEOTIDE SEQUENCE [LARGE SCALE GENOMIC DNA]</scope>
    <source>
        <strain evidence="1 2">PSA00705</strain>
    </source>
</reference>
<protein>
    <submittedName>
        <fullName evidence="1">Uncharacterized protein</fullName>
    </submittedName>
</protein>
<accession>A0ABS0KP18</accession>
<dbReference type="Proteomes" id="UP000608450">
    <property type="component" value="Unassembled WGS sequence"/>
</dbReference>
<evidence type="ECO:0000313" key="1">
    <source>
        <dbReference type="EMBL" id="MBG6289689.1"/>
    </source>
</evidence>
<proteinExistence type="predicted"/>
<dbReference type="RefSeq" id="WP_037010477.1">
    <property type="nucleotide sequence ID" value="NZ_CAMIIC010000007.1"/>
</dbReference>
<comment type="caution">
    <text evidence="1">The sequence shown here is derived from an EMBL/GenBank/DDBJ whole genome shotgun (WGS) entry which is preliminary data.</text>
</comment>
<gene>
    <name evidence="1" type="ORF">I5I61_19725</name>
</gene>
<keyword evidence="2" id="KW-1185">Reference proteome</keyword>
<organism evidence="1 2">
    <name type="scientific">Pseudomonas nitroreducens</name>
    <dbReference type="NCBI Taxonomy" id="46680"/>
    <lineage>
        <taxon>Bacteria</taxon>
        <taxon>Pseudomonadati</taxon>
        <taxon>Pseudomonadota</taxon>
        <taxon>Gammaproteobacteria</taxon>
        <taxon>Pseudomonadales</taxon>
        <taxon>Pseudomonadaceae</taxon>
        <taxon>Pseudomonas</taxon>
    </lineage>
</organism>
<evidence type="ECO:0000313" key="2">
    <source>
        <dbReference type="Proteomes" id="UP000608450"/>
    </source>
</evidence>
<name>A0ABS0KP18_PSENT</name>
<sequence>MGTIHQAQLQAVRLPAMVHLTDEFAKELAAFNAMTRALREAGIEIRSLMQHDNRIYIRTEDSDLVKSNFLSEIRGMRYRTKGKHTHNVVTIRGVDVAWLTPVKEQDQ</sequence>